<feature type="compositionally biased region" description="Basic and acidic residues" evidence="7">
    <location>
        <begin position="627"/>
        <end position="637"/>
    </location>
</feature>
<feature type="compositionally biased region" description="Low complexity" evidence="7">
    <location>
        <begin position="474"/>
        <end position="485"/>
    </location>
</feature>
<dbReference type="GO" id="GO:0015031">
    <property type="term" value="P:protein transport"/>
    <property type="evidence" value="ECO:0007669"/>
    <property type="project" value="UniProtKB-KW"/>
</dbReference>
<comment type="caution">
    <text evidence="9">The sequence shown here is derived from an EMBL/GenBank/DDBJ whole genome shotgun (WGS) entry which is preliminary data.</text>
</comment>
<evidence type="ECO:0000256" key="4">
    <source>
        <dbReference type="ARBA" id="ARBA00040201"/>
    </source>
</evidence>
<evidence type="ECO:0000256" key="1">
    <source>
        <dbReference type="ARBA" id="ARBA00022448"/>
    </source>
</evidence>
<dbReference type="Pfam" id="PF19314">
    <property type="entry name" value="DUF5917"/>
    <property type="match status" value="1"/>
</dbReference>
<dbReference type="InterPro" id="IPR019384">
    <property type="entry name" value="FHIP"/>
</dbReference>
<dbReference type="EMBL" id="JAHDVG010000463">
    <property type="protein sequence ID" value="KAH1185471.1"/>
    <property type="molecule type" value="Genomic_DNA"/>
</dbReference>
<dbReference type="PANTHER" id="PTHR21705">
    <property type="entry name" value="RAI16 PROTEIN-RELATED"/>
    <property type="match status" value="1"/>
</dbReference>
<organism evidence="9 10">
    <name type="scientific">Mauremys mutica</name>
    <name type="common">yellowpond turtle</name>
    <dbReference type="NCBI Taxonomy" id="74926"/>
    <lineage>
        <taxon>Eukaryota</taxon>
        <taxon>Metazoa</taxon>
        <taxon>Chordata</taxon>
        <taxon>Craniata</taxon>
        <taxon>Vertebrata</taxon>
        <taxon>Euteleostomi</taxon>
        <taxon>Archelosauria</taxon>
        <taxon>Testudinata</taxon>
        <taxon>Testudines</taxon>
        <taxon>Cryptodira</taxon>
        <taxon>Durocryptodira</taxon>
        <taxon>Testudinoidea</taxon>
        <taxon>Geoemydidae</taxon>
        <taxon>Geoemydinae</taxon>
        <taxon>Mauremys</taxon>
    </lineage>
</organism>
<dbReference type="Pfam" id="PF10257">
    <property type="entry name" value="RAI16-like"/>
    <property type="match status" value="1"/>
</dbReference>
<comment type="subunit">
    <text evidence="6">Component of the FTS/Hook/FHIP complex (FHF complex), composed of AKTIP/FTS, FHIP1B, and one or more members of the Hook family of proteins HOOK1, HOOK2, and HOOK3. The FHF complex associates with the homotypic vesicular sorting complex (the HOPS complex).</text>
</comment>
<protein>
    <recommendedName>
        <fullName evidence="4">FHF complex subunit HOOK-interacting protein 1B</fullName>
    </recommendedName>
</protein>
<dbReference type="Proteomes" id="UP000827986">
    <property type="component" value="Unassembled WGS sequence"/>
</dbReference>
<evidence type="ECO:0000256" key="3">
    <source>
        <dbReference type="ARBA" id="ARBA00024336"/>
    </source>
</evidence>
<dbReference type="OrthoDB" id="6287422at2759"/>
<dbReference type="AlphaFoldDB" id="A0A9D3XSR3"/>
<sequence length="978" mass="106536">MERMSWLSKLHPRAAGHRASRGASLQSPVTADPETCLMVFKNHWCQVLRVLEKRGPKPGPGAADDASAVRNNTYQMLTLLAEERAGAGAGAGPILQLVLVENLLERLLHWHLQRDGSEEQRAEQLKLYEMLISQSHQPLLRHPPVRRPLLHLLSLCAEPASPALQTSLVLLLNQLCGCVAKDPALLEQFFHQPTEQGPGDLLLFSLLVPFIHHEGPTGQQARDALLLLLAMAAGNRAVATYITDSSYFCPVLATGLSALYSSLPRKIEVRADDWHCLRREDWMGVPALVLFMNSLEFCNAVIQVAHPLVQKQLVDYVHNGFLVPVMGPALHKTAVEELMASTAYLELFLRSVSDPALLQTFLRFILLHRHDHSTILDTLVARVAANSRLCMVSLSLFRTLLNLNCEDVMLQLVLRYLIPCSHVMLSQRRAVKDLDIYGKTAAKFLSLIPRCCRAEGLPAPDREEHATWAKAHGSPTVDTSSVVTVPKPSTPSRLAFFMRQQSGSSEAGSPAPRSPGLATPSGSPCHRPARWEEVAELDGNYLEYLRDAQLSVEQCVLACRVWSAPYDGERPGPGPPTPRTKKRGLPEEGGGAPGAPSSREPSAAPPVPDVEDSAPLLNGAPGAEPSRPGRPDGDVAVKKVRRGPPSAGSERERLKAQAENGSPSTPAPAPAWEQPSVDSLIDELLAQAPGEPNGSSLSIESFSRELRELEAELQRGAGQSPAGPLSRGEQEEAEERFSERPAPLTSGGLPTQSRPPEPLAQLVSSPLRAPGQPPSQPFTGPFVAVLLVKLENMVQNSLYVNVLLTGLVARLACYPQPLLRSFLLNTNMVFQPSVKSLLQVLGSVKNKIESFAARQDDFPALLFKARKYLLARGQLDWADAPNAAPALRRSETLVKSRKPSIGELILRHTHSPTRARQAAQLALQQVREAPAGAEKQSEALRVRNAVYCAVIFSEFLKELAAIAQAHAVTSPFLLEPEE</sequence>
<evidence type="ECO:0000256" key="2">
    <source>
        <dbReference type="ARBA" id="ARBA00022927"/>
    </source>
</evidence>
<comment type="similarity">
    <text evidence="3">Belongs to the FHIP family.</text>
</comment>
<accession>A0A9D3XSR3</accession>
<evidence type="ECO:0000259" key="8">
    <source>
        <dbReference type="Pfam" id="PF19314"/>
    </source>
</evidence>
<dbReference type="GO" id="GO:0007040">
    <property type="term" value="P:lysosome organization"/>
    <property type="evidence" value="ECO:0007669"/>
    <property type="project" value="TreeGrafter"/>
</dbReference>
<evidence type="ECO:0000256" key="7">
    <source>
        <dbReference type="SAM" id="MobiDB-lite"/>
    </source>
</evidence>
<proteinExistence type="inferred from homology"/>
<feature type="region of interest" description="Disordered" evidence="7">
    <location>
        <begin position="712"/>
        <end position="774"/>
    </location>
</feature>
<keyword evidence="2" id="KW-0653">Protein transport</keyword>
<dbReference type="GO" id="GO:0045022">
    <property type="term" value="P:early endosome to late endosome transport"/>
    <property type="evidence" value="ECO:0007669"/>
    <property type="project" value="TreeGrafter"/>
</dbReference>
<dbReference type="GO" id="GO:0070695">
    <property type="term" value="C:FHF complex"/>
    <property type="evidence" value="ECO:0007669"/>
    <property type="project" value="TreeGrafter"/>
</dbReference>
<dbReference type="GO" id="GO:0008333">
    <property type="term" value="P:endosome to lysosome transport"/>
    <property type="evidence" value="ECO:0007669"/>
    <property type="project" value="TreeGrafter"/>
</dbReference>
<dbReference type="GO" id="GO:0007032">
    <property type="term" value="P:endosome organization"/>
    <property type="evidence" value="ECO:0007669"/>
    <property type="project" value="TreeGrafter"/>
</dbReference>
<name>A0A9D3XSR3_9SAUR</name>
<keyword evidence="10" id="KW-1185">Reference proteome</keyword>
<dbReference type="InterPro" id="IPR045669">
    <property type="entry name" value="FHIP_C"/>
</dbReference>
<dbReference type="InterPro" id="IPR045668">
    <property type="entry name" value="FHIP_KELAA_motif"/>
</dbReference>
<feature type="region of interest" description="Disordered" evidence="7">
    <location>
        <begin position="564"/>
        <end position="678"/>
    </location>
</feature>
<gene>
    <name evidence="9" type="ORF">KIL84_018220</name>
</gene>
<evidence type="ECO:0000313" key="10">
    <source>
        <dbReference type="Proteomes" id="UP000827986"/>
    </source>
</evidence>
<evidence type="ECO:0000256" key="5">
    <source>
        <dbReference type="ARBA" id="ARBA00046048"/>
    </source>
</evidence>
<feature type="region of interest" description="Disordered" evidence="7">
    <location>
        <begin position="501"/>
        <end position="527"/>
    </location>
</feature>
<feature type="domain" description="FHF complex subunit HOOK-interacting protein C-terminal" evidence="8">
    <location>
        <begin position="779"/>
        <end position="871"/>
    </location>
</feature>
<reference evidence="9" key="1">
    <citation type="submission" date="2021-09" db="EMBL/GenBank/DDBJ databases">
        <title>The genome of Mauremys mutica provides insights into the evolution of semi-aquatic lifestyle.</title>
        <authorList>
            <person name="Gong S."/>
            <person name="Gao Y."/>
        </authorList>
    </citation>
    <scope>NUCLEOTIDE SEQUENCE</scope>
    <source>
        <strain evidence="9">MM-2020</strain>
        <tissue evidence="9">Muscle</tissue>
    </source>
</reference>
<dbReference type="PANTHER" id="PTHR21705:SF4">
    <property type="entry name" value="FHF COMPLEX SUBUNIT HOOK-INTERACTING PROTEIN 1B"/>
    <property type="match status" value="1"/>
</dbReference>
<dbReference type="Pfam" id="PF19311">
    <property type="entry name" value="KELAA"/>
    <property type="match status" value="1"/>
</dbReference>
<comment type="function">
    <text evidence="5">Component of the FTS/Hook/FHIP complex (FHF complex). The FHF complex may function to promote vesicle trafficking and/or fusion via the homotypic vesicular protein sorting complex (the HOPS complex). FHF complex promotes the distribution of AP-4 complex to the perinuclear area of the cell.</text>
</comment>
<evidence type="ECO:0000256" key="6">
    <source>
        <dbReference type="ARBA" id="ARBA00046925"/>
    </source>
</evidence>
<keyword evidence="1" id="KW-0813">Transport</keyword>
<feature type="region of interest" description="Disordered" evidence="7">
    <location>
        <begin position="464"/>
        <end position="485"/>
    </location>
</feature>
<evidence type="ECO:0000313" key="9">
    <source>
        <dbReference type="EMBL" id="KAH1185471.1"/>
    </source>
</evidence>